<feature type="compositionally biased region" description="Polar residues" evidence="1">
    <location>
        <begin position="141"/>
        <end position="153"/>
    </location>
</feature>
<dbReference type="Pfam" id="PF01535">
    <property type="entry name" value="PPR"/>
    <property type="match status" value="1"/>
</dbReference>
<evidence type="ECO:0008006" key="4">
    <source>
        <dbReference type="Google" id="ProtNLM"/>
    </source>
</evidence>
<accession>A0A6A5BFZ4</accession>
<dbReference type="GO" id="GO:0007005">
    <property type="term" value="P:mitochondrion organization"/>
    <property type="evidence" value="ECO:0007669"/>
    <property type="project" value="TreeGrafter"/>
</dbReference>
<gene>
    <name evidence="2" type="ORF">FDP41_007089</name>
</gene>
<evidence type="ECO:0000256" key="1">
    <source>
        <dbReference type="SAM" id="MobiDB-lite"/>
    </source>
</evidence>
<dbReference type="Gene3D" id="1.25.40.10">
    <property type="entry name" value="Tetratricopeptide repeat domain"/>
    <property type="match status" value="2"/>
</dbReference>
<feature type="compositionally biased region" description="Polar residues" evidence="1">
    <location>
        <begin position="87"/>
        <end position="98"/>
    </location>
</feature>
<dbReference type="GO" id="GO:0006396">
    <property type="term" value="P:RNA processing"/>
    <property type="evidence" value="ECO:0007669"/>
    <property type="project" value="TreeGrafter"/>
</dbReference>
<keyword evidence="3" id="KW-1185">Reference proteome</keyword>
<reference evidence="2 3" key="1">
    <citation type="journal article" date="2019" name="Sci. Rep.">
        <title>Nanopore sequencing improves the draft genome of the human pathogenic amoeba Naegleria fowleri.</title>
        <authorList>
            <person name="Liechti N."/>
            <person name="Schurch N."/>
            <person name="Bruggmann R."/>
            <person name="Wittwer M."/>
        </authorList>
    </citation>
    <scope>NUCLEOTIDE SEQUENCE [LARGE SCALE GENOMIC DNA]</scope>
    <source>
        <strain evidence="2 3">ATCC 30894</strain>
    </source>
</reference>
<dbReference type="PANTHER" id="PTHR47934:SF6">
    <property type="entry name" value="MITOCHONDRIAL GROUP I INTRON SPLICING FACTOR CCM1-RELATED"/>
    <property type="match status" value="1"/>
</dbReference>
<dbReference type="VEuPathDB" id="AmoebaDB:NfTy_008720"/>
<dbReference type="InterPro" id="IPR011990">
    <property type="entry name" value="TPR-like_helical_dom_sf"/>
</dbReference>
<dbReference type="GO" id="GO:0005739">
    <property type="term" value="C:mitochondrion"/>
    <property type="evidence" value="ECO:0007669"/>
    <property type="project" value="TreeGrafter"/>
</dbReference>
<dbReference type="Proteomes" id="UP000444721">
    <property type="component" value="Unassembled WGS sequence"/>
</dbReference>
<dbReference type="GeneID" id="68114307"/>
<name>A0A6A5BFZ4_NAEFO</name>
<dbReference type="InterPro" id="IPR002885">
    <property type="entry name" value="PPR_rpt"/>
</dbReference>
<dbReference type="PANTHER" id="PTHR47934">
    <property type="entry name" value="PENTATRICOPEPTIDE REPEAT-CONTAINING PROTEIN PET309, MITOCHONDRIAL"/>
    <property type="match status" value="1"/>
</dbReference>
<dbReference type="AlphaFoldDB" id="A0A6A5BFZ4"/>
<feature type="region of interest" description="Disordered" evidence="1">
    <location>
        <begin position="66"/>
        <end position="153"/>
    </location>
</feature>
<dbReference type="GO" id="GO:0003729">
    <property type="term" value="F:mRNA binding"/>
    <property type="evidence" value="ECO:0007669"/>
    <property type="project" value="TreeGrafter"/>
</dbReference>
<comment type="caution">
    <text evidence="2">The sequence shown here is derived from an EMBL/GenBank/DDBJ whole genome shotgun (WGS) entry which is preliminary data.</text>
</comment>
<feature type="compositionally biased region" description="Polar residues" evidence="1">
    <location>
        <begin position="106"/>
        <end position="115"/>
    </location>
</feature>
<dbReference type="InterPro" id="IPR051114">
    <property type="entry name" value="Mito_RNA_Proc_CCM1"/>
</dbReference>
<organism evidence="2 3">
    <name type="scientific">Naegleria fowleri</name>
    <name type="common">Brain eating amoeba</name>
    <dbReference type="NCBI Taxonomy" id="5763"/>
    <lineage>
        <taxon>Eukaryota</taxon>
        <taxon>Discoba</taxon>
        <taxon>Heterolobosea</taxon>
        <taxon>Tetramitia</taxon>
        <taxon>Eutetramitia</taxon>
        <taxon>Vahlkampfiidae</taxon>
        <taxon>Naegleria</taxon>
    </lineage>
</organism>
<dbReference type="VEuPathDB" id="AmoebaDB:NF0076440"/>
<dbReference type="OrthoDB" id="185373at2759"/>
<evidence type="ECO:0000313" key="3">
    <source>
        <dbReference type="Proteomes" id="UP000444721"/>
    </source>
</evidence>
<dbReference type="RefSeq" id="XP_044558415.1">
    <property type="nucleotide sequence ID" value="XM_044710795.1"/>
</dbReference>
<feature type="compositionally biased region" description="Low complexity" evidence="1">
    <location>
        <begin position="116"/>
        <end position="125"/>
    </location>
</feature>
<feature type="compositionally biased region" description="Low complexity" evidence="1">
    <location>
        <begin position="69"/>
        <end position="79"/>
    </location>
</feature>
<protein>
    <recommendedName>
        <fullName evidence="4">Pentacotripeptide-repeat region of PRORP domain-containing protein</fullName>
    </recommendedName>
</protein>
<proteinExistence type="predicted"/>
<dbReference type="VEuPathDB" id="AmoebaDB:FDP41_007089"/>
<evidence type="ECO:0000313" key="2">
    <source>
        <dbReference type="EMBL" id="KAF0973702.1"/>
    </source>
</evidence>
<sequence>MKRAFFLRLNKIPSSLLFHHHSDHHSTRSLNRGYSYYCYDCYYDYNSQCYDYCTTTLTNAIGIAADTNSSPSSSSSTSTRRNHELNNKTLKSSYKTSRNKSDIQNRTEYTPPTARSSTTTSNSHSSNHHRHSNINHTSNNKQHPNSSSRSKTMNISSEENIGDYLYKNIKFNFSIEPSTSFISDTIRNEILIHARKGDVRKVLELLSSIKASETFSAKQKEEIDAEKDLIIHTLMLAYAKKGDLSKTEFLFRKLKNPDKKCFTILLGAYADKGMVEKAEQLFSKIAKPDEACYVELMRVYSKKGLYNKIQEHYSTIYQKLLTMESTQQERNEHGMACDKIQSEDSFSSSTSSSLLMDLCEMVKTEYISENRVQSDEYEYLQKVFMVIVAFRMHGILKNKDYGLLDATFKRVSKYIIPSLNDFSIPNCSTTTTTSIGNGTIINTNISNTTSTNNTFNTTTNSINSNFNTTSSINSMSTNLISTTPKSHLNILNIYLQSLIQRKAPLDRIESFVKNYISQPDTVTYHLLLVYYFQSNMHDKVDKLFKQISRLEDMNTKMRNYFASTIMTMFYRHGMYHKVEKIFSQIQSPDYSCYKILMNTYVQQQDTYKMMQLFKEIPNDMIDDQLVEDMMAMRRVIAKSHNKNNIHPTIIDIHP</sequence>
<dbReference type="EMBL" id="VFQX01000058">
    <property type="protein sequence ID" value="KAF0973702.1"/>
    <property type="molecule type" value="Genomic_DNA"/>
</dbReference>